<comment type="similarity">
    <text evidence="2 7">Belongs to the Mediator complex subunit 1 family.</text>
</comment>
<dbReference type="InParanoid" id="F0XGS2"/>
<keyword evidence="4 7" id="KW-0010">Activator</keyword>
<organism evidence="11">
    <name type="scientific">Grosmannia clavigera (strain kw1407 / UAMH 11150)</name>
    <name type="common">Blue stain fungus</name>
    <name type="synonym">Graphiocladiella clavigera</name>
    <dbReference type="NCBI Taxonomy" id="655863"/>
    <lineage>
        <taxon>Eukaryota</taxon>
        <taxon>Fungi</taxon>
        <taxon>Dikarya</taxon>
        <taxon>Ascomycota</taxon>
        <taxon>Pezizomycotina</taxon>
        <taxon>Sordariomycetes</taxon>
        <taxon>Sordariomycetidae</taxon>
        <taxon>Ophiostomatales</taxon>
        <taxon>Ophiostomataceae</taxon>
        <taxon>Leptographium</taxon>
    </lineage>
</organism>
<protein>
    <recommendedName>
        <fullName evidence="7">Mediator of RNA polymerase II transcription subunit 1</fullName>
    </recommendedName>
    <alternativeName>
        <fullName evidence="7">Mediator complex subunit 1</fullName>
    </alternativeName>
</protein>
<comment type="subcellular location">
    <subcellularLocation>
        <location evidence="1 7">Nucleus</location>
    </subcellularLocation>
</comment>
<evidence type="ECO:0000256" key="2">
    <source>
        <dbReference type="ARBA" id="ARBA00006210"/>
    </source>
</evidence>
<dbReference type="RefSeq" id="XP_014172668.1">
    <property type="nucleotide sequence ID" value="XM_014317193.1"/>
</dbReference>
<evidence type="ECO:0000313" key="11">
    <source>
        <dbReference type="Proteomes" id="UP000007796"/>
    </source>
</evidence>
<evidence type="ECO:0000256" key="1">
    <source>
        <dbReference type="ARBA" id="ARBA00004123"/>
    </source>
</evidence>
<accession>F0XGS2</accession>
<evidence type="ECO:0000313" key="10">
    <source>
        <dbReference type="EMBL" id="EFX03186.1"/>
    </source>
</evidence>
<dbReference type="PANTHER" id="PTHR35041:SF4">
    <property type="entry name" value="MEDIATOR OF RNA POLYMERASE II TRANSCRIPTION SUBUNIT 1"/>
    <property type="match status" value="1"/>
</dbReference>
<proteinExistence type="inferred from homology"/>
<dbReference type="STRING" id="655863.F0XGS2"/>
<dbReference type="Pfam" id="PF10744">
    <property type="entry name" value="Med1"/>
    <property type="match status" value="1"/>
</dbReference>
<reference evidence="10 11" key="1">
    <citation type="journal article" date="2011" name="Proc. Natl. Acad. Sci. U.S.A.">
        <title>Genome and transcriptome analyses of the mountain pine beetle-fungal symbiont Grosmannia clavigera, a lodgepole pine pathogen.</title>
        <authorList>
            <person name="DiGuistini S."/>
            <person name="Wang Y."/>
            <person name="Liao N.Y."/>
            <person name="Taylor G."/>
            <person name="Tanguay P."/>
            <person name="Feau N."/>
            <person name="Henrissat B."/>
            <person name="Chan S.K."/>
            <person name="Hesse-Orce U."/>
            <person name="Alamouti S.M."/>
            <person name="Tsui C.K.M."/>
            <person name="Docking R.T."/>
            <person name="Levasseur A."/>
            <person name="Haridas S."/>
            <person name="Robertson G."/>
            <person name="Birol I."/>
            <person name="Holt R.A."/>
            <person name="Marra M.A."/>
            <person name="Hamelin R.C."/>
            <person name="Hirst M."/>
            <person name="Jones S.J.M."/>
            <person name="Bohlmann J."/>
            <person name="Breuil C."/>
        </authorList>
    </citation>
    <scope>NUCLEOTIDE SEQUENCE [LARGE SCALE GENOMIC DNA]</scope>
    <source>
        <strain evidence="11">kw1407 / UAMH 11150</strain>
    </source>
</reference>
<dbReference type="EMBL" id="GL629769">
    <property type="protein sequence ID" value="EFX03186.1"/>
    <property type="molecule type" value="Genomic_DNA"/>
</dbReference>
<sequence length="724" mass="77354">MATPTAMKHAPSQQGRTPSQSHGAAATPPVSTPFSTSHAHAAFSPLGPRSSPQQFKKSPGNSATLMGHSASSTGIPGGAGGGGGGSSVPVTYDSPAAAAMGALGINGGLDLGALDHVSVSGLGGLGSIGRSDEEEREKRLQTVLTILKRSSGRVSEAGLERLAKSMGLECLWEEGMGGNKARTLIIAGSALALEIVVLNNIVESVSVTFPESQNIILRHVERANQILFDDLKLLPGESPLTKKLDAFSAHLEQLATLDKLSAEPGLNLYEAVAGVYETLDRLFRWDLQKLCEEPGQSGKPKDTLELTAQCSRHGRPAMHESGRLGLSLLYWKEMRLVPPRQPDTAAYAKTKEKTWAILVGCSAMGAQVFQPVRVSDKWLSDAIEKDGGMFGGDRTQPMLDWLEPENTILSSAQPGGESDEKVNSVAGARLPGVVFHAIFDPPVAVPYSVWHHISETVGMVLEPETLVTFDALSFPVEPGSQHDPSELRTISCDKDVYFVPKGSRDDDNAAADVTAAAGSKKHHHTLFVYKPVYGRSVTELPFSHPSQLIDMLPKLRQYAFLSTVLEKTFGTKMASIVQEPPKQSGKTVVTSTIEDEFTAFTMGGDETGKTDRGPGEGLLAATASGDVTFVDVVLTAHPVPRLQVVFPFRDGTADIMLEIGLNAQVRVVSQNVVADESDGSDSGNGSVGRHKGKGRRLDPQDLGRMLEVCEDLGVWCEWIRTRCV</sequence>
<feature type="region of interest" description="Disordered" evidence="8">
    <location>
        <begin position="674"/>
        <end position="696"/>
    </location>
</feature>
<dbReference type="OrthoDB" id="5310959at2759"/>
<dbReference type="InterPro" id="IPR019680">
    <property type="entry name" value="Mediator_Med1"/>
</dbReference>
<dbReference type="eggNOG" id="ENOG502RYK5">
    <property type="taxonomic scope" value="Eukaryota"/>
</dbReference>
<keyword evidence="6 7" id="KW-0539">Nucleus</keyword>
<evidence type="ECO:0000256" key="4">
    <source>
        <dbReference type="ARBA" id="ARBA00023159"/>
    </source>
</evidence>
<dbReference type="HOGENOM" id="CLU_008378_1_0_1"/>
<dbReference type="GO" id="GO:0045944">
    <property type="term" value="P:positive regulation of transcription by RNA polymerase II"/>
    <property type="evidence" value="ECO:0007669"/>
    <property type="project" value="UniProtKB-ARBA"/>
</dbReference>
<dbReference type="PANTHER" id="PTHR35041">
    <property type="entry name" value="MEDIATOR OF RNA POLYMERASE II TRANSCRIPTION SUBUNIT 1"/>
    <property type="match status" value="1"/>
</dbReference>
<feature type="region of interest" description="Disordered" evidence="8">
    <location>
        <begin position="1"/>
        <end position="86"/>
    </location>
</feature>
<dbReference type="GO" id="GO:0003712">
    <property type="term" value="F:transcription coregulator activity"/>
    <property type="evidence" value="ECO:0007669"/>
    <property type="project" value="InterPro"/>
</dbReference>
<evidence type="ECO:0000256" key="5">
    <source>
        <dbReference type="ARBA" id="ARBA00023163"/>
    </source>
</evidence>
<keyword evidence="11" id="KW-1185">Reference proteome</keyword>
<comment type="function">
    <text evidence="7">Component of the Mediator complex, a coactivator involved in the regulated transcription of nearly all RNA polymerase II-dependent genes. Mediator functions as a bridge to convey information from gene-specific regulatory proteins to the basal RNA polymerase II transcription machinery. Mediator is recruited to promoters by direct interactions with regulatory proteins and serves as a scaffold for the assembly of a functional preinitiation complex with RNA polymerase II and the general transcription factors.</text>
</comment>
<evidence type="ECO:0000259" key="9">
    <source>
        <dbReference type="Pfam" id="PF10744"/>
    </source>
</evidence>
<keyword evidence="5 7" id="KW-0804">Transcription</keyword>
<evidence type="ECO:0000256" key="6">
    <source>
        <dbReference type="ARBA" id="ARBA00023242"/>
    </source>
</evidence>
<keyword evidence="3 7" id="KW-0805">Transcription regulation</keyword>
<feature type="compositionally biased region" description="Polar residues" evidence="8">
    <location>
        <begin position="50"/>
        <end position="64"/>
    </location>
</feature>
<evidence type="ECO:0000256" key="8">
    <source>
        <dbReference type="SAM" id="MobiDB-lite"/>
    </source>
</evidence>
<feature type="domain" description="Mediator complex subunit Med1" evidence="9">
    <location>
        <begin position="141"/>
        <end position="569"/>
    </location>
</feature>
<feature type="compositionally biased region" description="Gly residues" evidence="8">
    <location>
        <begin position="75"/>
        <end position="86"/>
    </location>
</feature>
<dbReference type="AlphaFoldDB" id="F0XGS2"/>
<dbReference type="GO" id="GO:0016592">
    <property type="term" value="C:mediator complex"/>
    <property type="evidence" value="ECO:0007669"/>
    <property type="project" value="InterPro"/>
</dbReference>
<evidence type="ECO:0000256" key="7">
    <source>
        <dbReference type="RuleBase" id="RU364059"/>
    </source>
</evidence>
<feature type="compositionally biased region" description="Polar residues" evidence="8">
    <location>
        <begin position="11"/>
        <end position="22"/>
    </location>
</feature>
<dbReference type="Proteomes" id="UP000007796">
    <property type="component" value="Unassembled WGS sequence"/>
</dbReference>
<dbReference type="GeneID" id="25976180"/>
<gene>
    <name evidence="10" type="ORF">CMQ_3115</name>
</gene>
<evidence type="ECO:0000256" key="3">
    <source>
        <dbReference type="ARBA" id="ARBA00023015"/>
    </source>
</evidence>
<name>F0XGS2_GROCL</name>